<keyword evidence="3" id="KW-1185">Reference proteome</keyword>
<evidence type="ECO:0000256" key="1">
    <source>
        <dbReference type="SAM" id="SignalP"/>
    </source>
</evidence>
<organism evidence="2 3">
    <name type="scientific">Danxiaibacter flavus</name>
    <dbReference type="NCBI Taxonomy" id="3049108"/>
    <lineage>
        <taxon>Bacteria</taxon>
        <taxon>Pseudomonadati</taxon>
        <taxon>Bacteroidota</taxon>
        <taxon>Chitinophagia</taxon>
        <taxon>Chitinophagales</taxon>
        <taxon>Chitinophagaceae</taxon>
        <taxon>Danxiaibacter</taxon>
    </lineage>
</organism>
<dbReference type="Proteomes" id="UP001560573">
    <property type="component" value="Unassembled WGS sequence"/>
</dbReference>
<evidence type="ECO:0000313" key="2">
    <source>
        <dbReference type="EMBL" id="MEX6687436.1"/>
    </source>
</evidence>
<dbReference type="SUPFAM" id="SSF54427">
    <property type="entry name" value="NTF2-like"/>
    <property type="match status" value="1"/>
</dbReference>
<sequence length="152" mass="16673">MKTILASVILVILSSQLYAQTQEDSVKAVINKFFAAMKDADAAGMQACFADSALLQTVVNKNGKVSVRTEAIKEFVASVSKLTKGDADERITFETVKSDGSLAIAWTPYNFFYKGQFSHCGTNSFQVVNINGQWKIQYIIDTRKKVGCAEAK</sequence>
<gene>
    <name evidence="2" type="ORF">QTN47_08045</name>
</gene>
<dbReference type="Pfam" id="PF12893">
    <property type="entry name" value="Lumazine_bd_2"/>
    <property type="match status" value="1"/>
</dbReference>
<dbReference type="EMBL" id="JAULBC010000002">
    <property type="protein sequence ID" value="MEX6687436.1"/>
    <property type="molecule type" value="Genomic_DNA"/>
</dbReference>
<dbReference type="RefSeq" id="WP_369328841.1">
    <property type="nucleotide sequence ID" value="NZ_JAULBC010000002.1"/>
</dbReference>
<protein>
    <submittedName>
        <fullName evidence="2">Nuclear transport factor 2 family protein</fullName>
    </submittedName>
</protein>
<name>A0ABV3ZEE2_9BACT</name>
<feature type="chain" id="PRO_5047379862" evidence="1">
    <location>
        <begin position="20"/>
        <end position="152"/>
    </location>
</feature>
<dbReference type="InterPro" id="IPR039437">
    <property type="entry name" value="FrzH/put_lumazine-bd"/>
</dbReference>
<reference evidence="2 3" key="1">
    <citation type="submission" date="2023-07" db="EMBL/GenBank/DDBJ databases">
        <authorList>
            <person name="Lian W.-H."/>
        </authorList>
    </citation>
    <scope>NUCLEOTIDE SEQUENCE [LARGE SCALE GENOMIC DNA]</scope>
    <source>
        <strain evidence="2 3">SYSU DXS3180</strain>
    </source>
</reference>
<dbReference type="InterPro" id="IPR032710">
    <property type="entry name" value="NTF2-like_dom_sf"/>
</dbReference>
<keyword evidence="1" id="KW-0732">Signal</keyword>
<feature type="signal peptide" evidence="1">
    <location>
        <begin position="1"/>
        <end position="19"/>
    </location>
</feature>
<dbReference type="Gene3D" id="3.10.450.50">
    <property type="match status" value="1"/>
</dbReference>
<accession>A0ABV3ZEE2</accession>
<evidence type="ECO:0000313" key="3">
    <source>
        <dbReference type="Proteomes" id="UP001560573"/>
    </source>
</evidence>
<proteinExistence type="predicted"/>
<comment type="caution">
    <text evidence="2">The sequence shown here is derived from an EMBL/GenBank/DDBJ whole genome shotgun (WGS) entry which is preliminary data.</text>
</comment>